<dbReference type="EC" id="1.11.1.24" evidence="3"/>
<evidence type="ECO:0000256" key="12">
    <source>
        <dbReference type="ARBA" id="ARBA00049091"/>
    </source>
</evidence>
<dbReference type="PIRSF" id="PIRSF000239">
    <property type="entry name" value="AHPC"/>
    <property type="match status" value="1"/>
</dbReference>
<dbReference type="PROSITE" id="PS51352">
    <property type="entry name" value="THIOREDOXIN_2"/>
    <property type="match status" value="1"/>
</dbReference>
<protein>
    <recommendedName>
        <fullName evidence="3">thioredoxin-dependent peroxiredoxin</fullName>
        <ecNumber evidence="3">1.11.1.24</ecNumber>
    </recommendedName>
    <alternativeName>
        <fullName evidence="9">Thioredoxin peroxidase</fullName>
    </alternativeName>
    <alternativeName>
        <fullName evidence="11">Thioredoxin-dependent peroxiredoxin Bcp</fullName>
    </alternativeName>
</protein>
<dbReference type="InterPro" id="IPR050924">
    <property type="entry name" value="Peroxiredoxin_BCP/PrxQ"/>
</dbReference>
<comment type="caution">
    <text evidence="15">The sequence shown here is derived from an EMBL/GenBank/DDBJ whole genome shotgun (WGS) entry which is preliminary data.</text>
</comment>
<evidence type="ECO:0000256" key="5">
    <source>
        <dbReference type="ARBA" id="ARBA00022862"/>
    </source>
</evidence>
<feature type="domain" description="Thioredoxin" evidence="14">
    <location>
        <begin position="1"/>
        <end position="163"/>
    </location>
</feature>
<evidence type="ECO:0000259" key="14">
    <source>
        <dbReference type="PROSITE" id="PS51352"/>
    </source>
</evidence>
<dbReference type="AlphaFoldDB" id="A0A369KMQ4"/>
<dbReference type="Pfam" id="PF00578">
    <property type="entry name" value="AhpC-TSA"/>
    <property type="match status" value="1"/>
</dbReference>
<evidence type="ECO:0000313" key="16">
    <source>
        <dbReference type="Proteomes" id="UP000253934"/>
    </source>
</evidence>
<gene>
    <name evidence="15" type="ORF">DCC88_07725</name>
</gene>
<dbReference type="GO" id="GO:0045454">
    <property type="term" value="P:cell redox homeostasis"/>
    <property type="evidence" value="ECO:0007669"/>
    <property type="project" value="TreeGrafter"/>
</dbReference>
<evidence type="ECO:0000256" key="2">
    <source>
        <dbReference type="ARBA" id="ARBA00011245"/>
    </source>
</evidence>
<dbReference type="GO" id="GO:0008379">
    <property type="term" value="F:thioredoxin peroxidase activity"/>
    <property type="evidence" value="ECO:0007669"/>
    <property type="project" value="TreeGrafter"/>
</dbReference>
<dbReference type="PANTHER" id="PTHR42801">
    <property type="entry name" value="THIOREDOXIN-DEPENDENT PEROXIDE REDUCTASE"/>
    <property type="match status" value="1"/>
</dbReference>
<feature type="active site" description="Cysteine sulfenic acid (-SOH) intermediate; for peroxidase activity" evidence="13">
    <location>
        <position position="53"/>
    </location>
</feature>
<dbReference type="InterPro" id="IPR000866">
    <property type="entry name" value="AhpC/TSA"/>
</dbReference>
<accession>A0A369KMQ4</accession>
<keyword evidence="4" id="KW-0575">Peroxidase</keyword>
<keyword evidence="6" id="KW-0560">Oxidoreductase</keyword>
<dbReference type="PANTHER" id="PTHR42801:SF4">
    <property type="entry name" value="AHPC_TSA FAMILY PROTEIN"/>
    <property type="match status" value="1"/>
</dbReference>
<dbReference type="CDD" id="cd03017">
    <property type="entry name" value="PRX_BCP"/>
    <property type="match status" value="1"/>
</dbReference>
<dbReference type="FunFam" id="3.40.30.10:FF:000007">
    <property type="entry name" value="Thioredoxin-dependent thiol peroxidase"/>
    <property type="match status" value="1"/>
</dbReference>
<keyword evidence="5" id="KW-0049">Antioxidant</keyword>
<name>A0A369KMQ4_9BACT</name>
<dbReference type="InterPro" id="IPR024706">
    <property type="entry name" value="Peroxiredoxin_AhpC-typ"/>
</dbReference>
<dbReference type="GO" id="GO:0034599">
    <property type="term" value="P:cellular response to oxidative stress"/>
    <property type="evidence" value="ECO:0007669"/>
    <property type="project" value="TreeGrafter"/>
</dbReference>
<evidence type="ECO:0000256" key="11">
    <source>
        <dbReference type="ARBA" id="ARBA00042639"/>
    </source>
</evidence>
<comment type="catalytic activity">
    <reaction evidence="12">
        <text>a hydroperoxide + [thioredoxin]-dithiol = an alcohol + [thioredoxin]-disulfide + H2O</text>
        <dbReference type="Rhea" id="RHEA:62620"/>
        <dbReference type="Rhea" id="RHEA-COMP:10698"/>
        <dbReference type="Rhea" id="RHEA-COMP:10700"/>
        <dbReference type="ChEBI" id="CHEBI:15377"/>
        <dbReference type="ChEBI" id="CHEBI:29950"/>
        <dbReference type="ChEBI" id="CHEBI:30879"/>
        <dbReference type="ChEBI" id="CHEBI:35924"/>
        <dbReference type="ChEBI" id="CHEBI:50058"/>
        <dbReference type="EC" id="1.11.1.24"/>
    </reaction>
</comment>
<dbReference type="EMBL" id="QOVW01000071">
    <property type="protein sequence ID" value="RDB35929.1"/>
    <property type="molecule type" value="Genomic_DNA"/>
</dbReference>
<evidence type="ECO:0000256" key="1">
    <source>
        <dbReference type="ARBA" id="ARBA00003330"/>
    </source>
</evidence>
<evidence type="ECO:0000256" key="8">
    <source>
        <dbReference type="ARBA" id="ARBA00023284"/>
    </source>
</evidence>
<evidence type="ECO:0000256" key="9">
    <source>
        <dbReference type="ARBA" id="ARBA00032824"/>
    </source>
</evidence>
<evidence type="ECO:0000256" key="6">
    <source>
        <dbReference type="ARBA" id="ARBA00023002"/>
    </source>
</evidence>
<reference evidence="15" key="1">
    <citation type="submission" date="2018-04" db="EMBL/GenBank/DDBJ databases">
        <title>Draft genome sequence of the Candidatus Spirobacillus cienkowskii, a pathogen of freshwater Daphnia species, reconstructed from hemolymph metagenomic reads.</title>
        <authorList>
            <person name="Bresciani L."/>
            <person name="Lemos L.N."/>
            <person name="Wale N."/>
            <person name="Lin J.Y."/>
            <person name="Fernandes G.R."/>
            <person name="Duffy M.A."/>
            <person name="Rodrigues J.M."/>
        </authorList>
    </citation>
    <scope>NUCLEOTIDE SEQUENCE [LARGE SCALE GENOMIC DNA]</scope>
    <source>
        <strain evidence="15">Binning01</strain>
    </source>
</reference>
<evidence type="ECO:0000256" key="13">
    <source>
        <dbReference type="PIRSR" id="PIRSR000239-1"/>
    </source>
</evidence>
<comment type="subunit">
    <text evidence="2">Monomer.</text>
</comment>
<evidence type="ECO:0000313" key="15">
    <source>
        <dbReference type="EMBL" id="RDB35929.1"/>
    </source>
</evidence>
<dbReference type="GO" id="GO:0005737">
    <property type="term" value="C:cytoplasm"/>
    <property type="evidence" value="ECO:0007669"/>
    <property type="project" value="TreeGrafter"/>
</dbReference>
<evidence type="ECO:0000256" key="7">
    <source>
        <dbReference type="ARBA" id="ARBA00023157"/>
    </source>
</evidence>
<sequence>MPVAKKTETVSFKPYKIKKFKVLDSNAKSLSEKDFLGHWSVIYFYPKDMTSGCTIEANDFEKKLKNFNELDCHVFGVSKDSCQSHLKFAEKEDLTFTLISDDKGEMCEAFGVWKEKSMYGKKYMGIERSTFLINPNGQVVYEWRKVKVTEHVNQVLKIFKSIL</sequence>
<organism evidence="15 16">
    <name type="scientific">Spirobacillus cienkowskii</name>
    <dbReference type="NCBI Taxonomy" id="495820"/>
    <lineage>
        <taxon>Bacteria</taxon>
        <taxon>Pseudomonadati</taxon>
        <taxon>Bdellovibrionota</taxon>
        <taxon>Oligoflexia</taxon>
        <taxon>Silvanigrellales</taxon>
        <taxon>Spirobacillus</taxon>
    </lineage>
</organism>
<keyword evidence="7" id="KW-1015">Disulfide bond</keyword>
<keyword evidence="8" id="KW-0676">Redox-active center</keyword>
<comment type="similarity">
    <text evidence="10">Belongs to the peroxiredoxin family. BCP/PrxQ subfamily.</text>
</comment>
<keyword evidence="16" id="KW-1185">Reference proteome</keyword>
<evidence type="ECO:0000256" key="3">
    <source>
        <dbReference type="ARBA" id="ARBA00013017"/>
    </source>
</evidence>
<comment type="function">
    <text evidence="1">Thiol-specific peroxidase that catalyzes the reduction of hydrogen peroxide and organic hydroperoxides to water and alcohols, respectively. Plays a role in cell protection against oxidative stress by detoxifying peroxides and as sensor of hydrogen peroxide-mediated signaling events.</text>
</comment>
<evidence type="ECO:0000256" key="10">
    <source>
        <dbReference type="ARBA" id="ARBA00038489"/>
    </source>
</evidence>
<dbReference type="SUPFAM" id="SSF52833">
    <property type="entry name" value="Thioredoxin-like"/>
    <property type="match status" value="1"/>
</dbReference>
<dbReference type="Proteomes" id="UP000253934">
    <property type="component" value="Unassembled WGS sequence"/>
</dbReference>
<proteinExistence type="inferred from homology"/>
<evidence type="ECO:0000256" key="4">
    <source>
        <dbReference type="ARBA" id="ARBA00022559"/>
    </source>
</evidence>
<dbReference type="InterPro" id="IPR036249">
    <property type="entry name" value="Thioredoxin-like_sf"/>
</dbReference>
<dbReference type="InterPro" id="IPR013766">
    <property type="entry name" value="Thioredoxin_domain"/>
</dbReference>
<dbReference type="Gene3D" id="3.40.30.10">
    <property type="entry name" value="Glutaredoxin"/>
    <property type="match status" value="1"/>
</dbReference>